<dbReference type="STRING" id="568860.SAMN05421811_104400"/>
<dbReference type="EMBL" id="FOHX01000004">
    <property type="protein sequence ID" value="SET85373.1"/>
    <property type="molecule type" value="Genomic_DNA"/>
</dbReference>
<keyword evidence="1" id="KW-1133">Transmembrane helix</keyword>
<keyword evidence="3" id="KW-1185">Reference proteome</keyword>
<feature type="transmembrane region" description="Helical" evidence="1">
    <location>
        <begin position="7"/>
        <end position="28"/>
    </location>
</feature>
<accession>A0A1I0HNP9</accession>
<dbReference type="RefSeq" id="WP_091081424.1">
    <property type="nucleotide sequence ID" value="NZ_FOHX01000004.1"/>
</dbReference>
<dbReference type="Proteomes" id="UP000199361">
    <property type="component" value="Unassembled WGS sequence"/>
</dbReference>
<protein>
    <submittedName>
        <fullName evidence="2">Uncharacterized protein</fullName>
    </submittedName>
</protein>
<sequence length="177" mass="19396">MIKTRRGLIAAIITLAGVTLAGVMFFAARQPSSQLDRELSAQVTKILEESSPDEHHAHGHGTIDTRVICAVEPFGVEPPGAKSLVEVTWVYARHLCAVTGEGTDWAQSVRASGPIAVKISIPPQVRVPAPGPGYRDHVLRLIPERYHAQALKEEFADESFIDLARERFAQQVTRRQG</sequence>
<keyword evidence="1" id="KW-0812">Transmembrane</keyword>
<keyword evidence="1" id="KW-0472">Membrane</keyword>
<proteinExistence type="predicted"/>
<reference evidence="2 3" key="1">
    <citation type="submission" date="2016-10" db="EMBL/GenBank/DDBJ databases">
        <authorList>
            <person name="de Groot N.N."/>
        </authorList>
    </citation>
    <scope>NUCLEOTIDE SEQUENCE [LARGE SCALE GENOMIC DNA]</scope>
    <source>
        <strain evidence="2 3">CGMCC 4.5598</strain>
    </source>
</reference>
<evidence type="ECO:0000313" key="2">
    <source>
        <dbReference type="EMBL" id="SET85373.1"/>
    </source>
</evidence>
<evidence type="ECO:0000313" key="3">
    <source>
        <dbReference type="Proteomes" id="UP000199361"/>
    </source>
</evidence>
<gene>
    <name evidence="2" type="ORF">SAMN05421811_104400</name>
</gene>
<organism evidence="2 3">
    <name type="scientific">Nonomuraea wenchangensis</name>
    <dbReference type="NCBI Taxonomy" id="568860"/>
    <lineage>
        <taxon>Bacteria</taxon>
        <taxon>Bacillati</taxon>
        <taxon>Actinomycetota</taxon>
        <taxon>Actinomycetes</taxon>
        <taxon>Streptosporangiales</taxon>
        <taxon>Streptosporangiaceae</taxon>
        <taxon>Nonomuraea</taxon>
    </lineage>
</organism>
<dbReference type="OrthoDB" id="3540094at2"/>
<dbReference type="AlphaFoldDB" id="A0A1I0HNP9"/>
<name>A0A1I0HNP9_9ACTN</name>
<evidence type="ECO:0000256" key="1">
    <source>
        <dbReference type="SAM" id="Phobius"/>
    </source>
</evidence>